<organism evidence="9 10">
    <name type="scientific">Geotalea uraniireducens</name>
    <dbReference type="NCBI Taxonomy" id="351604"/>
    <lineage>
        <taxon>Bacteria</taxon>
        <taxon>Pseudomonadati</taxon>
        <taxon>Thermodesulfobacteriota</taxon>
        <taxon>Desulfuromonadia</taxon>
        <taxon>Geobacterales</taxon>
        <taxon>Geobacteraceae</taxon>
        <taxon>Geotalea</taxon>
    </lineage>
</organism>
<evidence type="ECO:0000256" key="5">
    <source>
        <dbReference type="ARBA" id="ARBA00022989"/>
    </source>
</evidence>
<feature type="domain" description="PDGLE" evidence="8">
    <location>
        <begin position="225"/>
        <end position="329"/>
    </location>
</feature>
<feature type="transmembrane region" description="Helical" evidence="7">
    <location>
        <begin position="72"/>
        <end position="98"/>
    </location>
</feature>
<dbReference type="Pfam" id="PF13190">
    <property type="entry name" value="PDGLE"/>
    <property type="match status" value="1"/>
</dbReference>
<evidence type="ECO:0000256" key="4">
    <source>
        <dbReference type="ARBA" id="ARBA00022692"/>
    </source>
</evidence>
<accession>A0ABN6VPW5</accession>
<feature type="transmembrane region" description="Helical" evidence="7">
    <location>
        <begin position="104"/>
        <end position="123"/>
    </location>
</feature>
<feature type="transmembrane region" description="Helical" evidence="7">
    <location>
        <begin position="307"/>
        <end position="327"/>
    </location>
</feature>
<keyword evidence="5 7" id="KW-1133">Transmembrane helix</keyword>
<name>A0ABN6VPW5_9BACT</name>
<dbReference type="PANTHER" id="PTHR34229:SF1">
    <property type="entry name" value="METAL TRANSPORT PROTEIN HI_1621-RELATED"/>
    <property type="match status" value="1"/>
</dbReference>
<comment type="subcellular location">
    <subcellularLocation>
        <location evidence="1">Cell membrane</location>
        <topology evidence="1">Multi-pass membrane protein</topology>
    </subcellularLocation>
</comment>
<feature type="transmembrane region" description="Helical" evidence="7">
    <location>
        <begin position="224"/>
        <end position="246"/>
    </location>
</feature>
<dbReference type="EMBL" id="AP027151">
    <property type="protein sequence ID" value="BDV42379.1"/>
    <property type="molecule type" value="Genomic_DNA"/>
</dbReference>
<keyword evidence="6 7" id="KW-0472">Membrane</keyword>
<evidence type="ECO:0000313" key="9">
    <source>
        <dbReference type="EMBL" id="BDV42379.1"/>
    </source>
</evidence>
<evidence type="ECO:0000256" key="6">
    <source>
        <dbReference type="ARBA" id="ARBA00023136"/>
    </source>
</evidence>
<feature type="transmembrane region" description="Helical" evidence="7">
    <location>
        <begin position="41"/>
        <end position="60"/>
    </location>
</feature>
<dbReference type="PANTHER" id="PTHR34229">
    <property type="entry name" value="METAL TRANSPORT PROTEIN HI_1621-RELATED"/>
    <property type="match status" value="1"/>
</dbReference>
<keyword evidence="3" id="KW-1003">Cell membrane</keyword>
<gene>
    <name evidence="9" type="primary">nikMN</name>
    <name evidence="9" type="ORF">GURASL_13020</name>
</gene>
<evidence type="ECO:0000256" key="7">
    <source>
        <dbReference type="SAM" id="Phobius"/>
    </source>
</evidence>
<reference evidence="9 10" key="1">
    <citation type="submission" date="2022-12" db="EMBL/GenBank/DDBJ databases">
        <title>Polyphasic characterization of Geotalea uranireducens NIT-SL11 newly isolated from a complex of sewage sludge and microbially reduced graphene oxide.</title>
        <authorList>
            <person name="Xie L."/>
            <person name="Yoshida N."/>
            <person name="Meng L."/>
        </authorList>
    </citation>
    <scope>NUCLEOTIDE SEQUENCE [LARGE SCALE GENOMIC DNA]</scope>
    <source>
        <strain evidence="9 10">NIT-SL11</strain>
    </source>
</reference>
<dbReference type="InterPro" id="IPR025937">
    <property type="entry name" value="PDGLE_dom"/>
</dbReference>
<evidence type="ECO:0000256" key="2">
    <source>
        <dbReference type="ARBA" id="ARBA00022448"/>
    </source>
</evidence>
<dbReference type="InterPro" id="IPR002751">
    <property type="entry name" value="CbiM/NikMN"/>
</dbReference>
<evidence type="ECO:0000313" key="10">
    <source>
        <dbReference type="Proteomes" id="UP001317705"/>
    </source>
</evidence>
<evidence type="ECO:0000259" key="8">
    <source>
        <dbReference type="Pfam" id="PF13190"/>
    </source>
</evidence>
<protein>
    <submittedName>
        <fullName evidence="9">Cobalamin biosynthesis protein CbiM</fullName>
    </submittedName>
</protein>
<evidence type="ECO:0000256" key="1">
    <source>
        <dbReference type="ARBA" id="ARBA00004651"/>
    </source>
</evidence>
<keyword evidence="10" id="KW-1185">Reference proteome</keyword>
<dbReference type="Proteomes" id="UP001317705">
    <property type="component" value="Chromosome"/>
</dbReference>
<feature type="transmembrane region" description="Helical" evidence="7">
    <location>
        <begin position="183"/>
        <end position="203"/>
    </location>
</feature>
<evidence type="ECO:0000256" key="3">
    <source>
        <dbReference type="ARBA" id="ARBA00022475"/>
    </source>
</evidence>
<keyword evidence="2" id="KW-0813">Transport</keyword>
<proteinExistence type="predicted"/>
<dbReference type="Pfam" id="PF01891">
    <property type="entry name" value="CbiM"/>
    <property type="match status" value="1"/>
</dbReference>
<keyword evidence="4 7" id="KW-0812">Transmembrane</keyword>
<sequence length="335" mass="34764">MHMADALISPAVGGTMWAVSAGTVAYCSRRVRQELDDRKVPLMGVLGAFVFAAQMINFTIPGTGSSGHLGGALLLAILLGPHAAFLVIASVLVVQALLFADGGLLALGCNIFNLGFFPVFFAYPFIYRKLAGSEVGGGRQATAAIVAAVAGLQLGAFCVVLETVSSGISALPFKTFLMMMQPIHLAIGIVEGVVTSALVTFVARARPEILANTRSGAPLAAVPLRRTIVALLLAAVVTGGFVSWFASERPDGLEWSIAKVTGSDELAEPADGVHRALATTQQRVAVLPDYSFKQSTVRANARTGTSVAGLVGTLITLAVAGLAGLLLRRRTRPAP</sequence>
<dbReference type="Gene3D" id="1.10.1760.20">
    <property type="match status" value="1"/>
</dbReference>
<dbReference type="RefSeq" id="WP_282002807.1">
    <property type="nucleotide sequence ID" value="NZ_AP027151.1"/>
</dbReference>